<dbReference type="InterPro" id="IPR003758">
    <property type="entry name" value="LpxK"/>
</dbReference>
<proteinExistence type="inferred from homology"/>
<evidence type="ECO:0000256" key="5">
    <source>
        <dbReference type="ARBA" id="ARBA00022516"/>
    </source>
</evidence>
<comment type="caution">
    <text evidence="14">The sequence shown here is derived from an EMBL/GenBank/DDBJ whole genome shotgun (WGS) entry which is preliminary data.</text>
</comment>
<evidence type="ECO:0000256" key="8">
    <source>
        <dbReference type="ARBA" id="ARBA00022741"/>
    </source>
</evidence>
<dbReference type="OrthoDB" id="9766423at2"/>
<evidence type="ECO:0000256" key="2">
    <source>
        <dbReference type="ARBA" id="ARBA00004870"/>
    </source>
</evidence>
<evidence type="ECO:0000313" key="14">
    <source>
        <dbReference type="EMBL" id="EHH69382.1"/>
    </source>
</evidence>
<dbReference type="GO" id="GO:0009244">
    <property type="term" value="P:lipopolysaccharide core region biosynthetic process"/>
    <property type="evidence" value="ECO:0007669"/>
    <property type="project" value="TreeGrafter"/>
</dbReference>
<comment type="catalytic activity">
    <reaction evidence="13">
        <text>a lipid A disaccharide + ATP = a lipid IVA + ADP + H(+)</text>
        <dbReference type="Rhea" id="RHEA:67840"/>
        <dbReference type="ChEBI" id="CHEBI:15378"/>
        <dbReference type="ChEBI" id="CHEBI:30616"/>
        <dbReference type="ChEBI" id="CHEBI:176343"/>
        <dbReference type="ChEBI" id="CHEBI:176425"/>
        <dbReference type="ChEBI" id="CHEBI:456216"/>
        <dbReference type="EC" id="2.7.1.130"/>
    </reaction>
</comment>
<evidence type="ECO:0000256" key="13">
    <source>
        <dbReference type="HAMAP-Rule" id="MF_00409"/>
    </source>
</evidence>
<dbReference type="PANTHER" id="PTHR42724">
    <property type="entry name" value="TETRAACYLDISACCHARIDE 4'-KINASE"/>
    <property type="match status" value="1"/>
</dbReference>
<dbReference type="NCBIfam" id="TIGR00682">
    <property type="entry name" value="lpxK"/>
    <property type="match status" value="1"/>
</dbReference>
<evidence type="ECO:0000256" key="3">
    <source>
        <dbReference type="ARBA" id="ARBA00012071"/>
    </source>
</evidence>
<dbReference type="EC" id="2.7.1.130" evidence="3 13"/>
<dbReference type="Pfam" id="PF02606">
    <property type="entry name" value="LpxK"/>
    <property type="match status" value="1"/>
</dbReference>
<keyword evidence="8 13" id="KW-0547">Nucleotide-binding</keyword>
<sequence length="327" mass="35674">MRLKPPRFWSRPRSGPAAWLLRPLAALMTWGVRHRRQQEGYAAPVPVLCCGNVTTGGTGKTPLALDLVQRLRERGHQPHILSRGHGGRERGPLQVRPGHHTARDVGDEPLLLARAAPTWVGRNRGETARLASAAGADCLIMDDGFQNPSLQKTLSILVMDGGVGLGNGHVIPAGPLREPLADALRRAQAIVVIGEDRFRLLSTLSTLLPKGQARLLPGPEIRSLQGKRVVAFAGIGRPEKFFDMLKEAGVNPIRCLPFPDHHVYSATDIQRLEVLSREAGTILVTTAKDAVKLPSAFAATVRVISVELLWDDPAFPEHLLDLLFHRP</sequence>
<evidence type="ECO:0000256" key="7">
    <source>
        <dbReference type="ARBA" id="ARBA00022679"/>
    </source>
</evidence>
<keyword evidence="10 13" id="KW-0067">ATP-binding</keyword>
<name>G6XGS4_9PROT</name>
<keyword evidence="15" id="KW-1185">Reference proteome</keyword>
<protein>
    <recommendedName>
        <fullName evidence="4 13">Tetraacyldisaccharide 4'-kinase</fullName>
        <ecNumber evidence="3 13">2.7.1.130</ecNumber>
    </recommendedName>
    <alternativeName>
        <fullName evidence="12 13">Lipid A 4'-kinase</fullName>
    </alternativeName>
</protein>
<keyword evidence="6 13" id="KW-0441">Lipid A biosynthesis</keyword>
<gene>
    <name evidence="13" type="primary">lpxK</name>
    <name evidence="14" type="ORF">GMO_06890</name>
</gene>
<accession>G6XGS4</accession>
<keyword evidence="5 13" id="KW-0444">Lipid biosynthesis</keyword>
<comment type="similarity">
    <text evidence="13">Belongs to the LpxK family.</text>
</comment>
<evidence type="ECO:0000256" key="11">
    <source>
        <dbReference type="ARBA" id="ARBA00023098"/>
    </source>
</evidence>
<keyword evidence="9 13" id="KW-0418">Kinase</keyword>
<evidence type="ECO:0000256" key="12">
    <source>
        <dbReference type="ARBA" id="ARBA00029757"/>
    </source>
</evidence>
<evidence type="ECO:0000256" key="10">
    <source>
        <dbReference type="ARBA" id="ARBA00022840"/>
    </source>
</evidence>
<dbReference type="SUPFAM" id="SSF52540">
    <property type="entry name" value="P-loop containing nucleoside triphosphate hydrolases"/>
    <property type="match status" value="1"/>
</dbReference>
<evidence type="ECO:0000256" key="9">
    <source>
        <dbReference type="ARBA" id="ARBA00022777"/>
    </source>
</evidence>
<dbReference type="UniPathway" id="UPA00359">
    <property type="reaction ID" value="UER00482"/>
</dbReference>
<dbReference type="EMBL" id="AGQV01000001">
    <property type="protein sequence ID" value="EHH69382.1"/>
    <property type="molecule type" value="Genomic_DNA"/>
</dbReference>
<dbReference type="eggNOG" id="COG1663">
    <property type="taxonomic scope" value="Bacteria"/>
</dbReference>
<organism evidence="14 15">
    <name type="scientific">Gluconobacter morbifer G707</name>
    <dbReference type="NCBI Taxonomy" id="1088869"/>
    <lineage>
        <taxon>Bacteria</taxon>
        <taxon>Pseudomonadati</taxon>
        <taxon>Pseudomonadota</taxon>
        <taxon>Alphaproteobacteria</taxon>
        <taxon>Acetobacterales</taxon>
        <taxon>Acetobacteraceae</taxon>
        <taxon>Gluconobacter</taxon>
    </lineage>
</organism>
<dbReference type="HAMAP" id="MF_00409">
    <property type="entry name" value="LpxK"/>
    <property type="match status" value="1"/>
</dbReference>
<dbReference type="AlphaFoldDB" id="G6XGS4"/>
<evidence type="ECO:0000313" key="15">
    <source>
        <dbReference type="Proteomes" id="UP000004949"/>
    </source>
</evidence>
<keyword evidence="7 13" id="KW-0808">Transferase</keyword>
<comment type="function">
    <text evidence="1 13">Transfers the gamma-phosphate of ATP to the 4'-position of a tetraacyldisaccharide 1-phosphate intermediate (termed DS-1-P) to form tetraacyldisaccharide 1,4'-bis-phosphate (lipid IVA).</text>
</comment>
<dbReference type="GO" id="GO:0009245">
    <property type="term" value="P:lipid A biosynthetic process"/>
    <property type="evidence" value="ECO:0007669"/>
    <property type="project" value="UniProtKB-UniRule"/>
</dbReference>
<evidence type="ECO:0000256" key="4">
    <source>
        <dbReference type="ARBA" id="ARBA00016436"/>
    </source>
</evidence>
<comment type="pathway">
    <text evidence="2 13">Glycolipid biosynthesis; lipid IV(A) biosynthesis; lipid IV(A) from (3R)-3-hydroxytetradecanoyl-[acyl-carrier-protein] and UDP-N-acetyl-alpha-D-glucosamine: step 6/6.</text>
</comment>
<feature type="binding site" evidence="13">
    <location>
        <begin position="54"/>
        <end position="61"/>
    </location>
    <ligand>
        <name>ATP</name>
        <dbReference type="ChEBI" id="CHEBI:30616"/>
    </ligand>
</feature>
<dbReference type="GO" id="GO:0009029">
    <property type="term" value="F:lipid-A 4'-kinase activity"/>
    <property type="evidence" value="ECO:0007669"/>
    <property type="project" value="UniProtKB-UniRule"/>
</dbReference>
<reference evidence="14 15" key="1">
    <citation type="submission" date="2011-10" db="EMBL/GenBank/DDBJ databases">
        <title>Genome sequence of Gluconobacter morbifer G707, isolated from Drosophila gut.</title>
        <authorList>
            <person name="Lee W.-J."/>
            <person name="Kim E.-K."/>
        </authorList>
    </citation>
    <scope>NUCLEOTIDE SEQUENCE [LARGE SCALE GENOMIC DNA]</scope>
    <source>
        <strain evidence="14 15">G707</strain>
    </source>
</reference>
<evidence type="ECO:0000256" key="6">
    <source>
        <dbReference type="ARBA" id="ARBA00022556"/>
    </source>
</evidence>
<dbReference type="PANTHER" id="PTHR42724:SF1">
    <property type="entry name" value="TETRAACYLDISACCHARIDE 4'-KINASE, MITOCHONDRIAL-RELATED"/>
    <property type="match status" value="1"/>
</dbReference>
<dbReference type="STRING" id="1088869.GMO_06890"/>
<dbReference type="GO" id="GO:0005524">
    <property type="term" value="F:ATP binding"/>
    <property type="evidence" value="ECO:0007669"/>
    <property type="project" value="UniProtKB-UniRule"/>
</dbReference>
<keyword evidence="11 13" id="KW-0443">Lipid metabolism</keyword>
<evidence type="ECO:0000256" key="1">
    <source>
        <dbReference type="ARBA" id="ARBA00002274"/>
    </source>
</evidence>
<dbReference type="InterPro" id="IPR027417">
    <property type="entry name" value="P-loop_NTPase"/>
</dbReference>
<dbReference type="GO" id="GO:0005886">
    <property type="term" value="C:plasma membrane"/>
    <property type="evidence" value="ECO:0007669"/>
    <property type="project" value="TreeGrafter"/>
</dbReference>
<dbReference type="PATRIC" id="fig|1088869.3.peg.697"/>
<dbReference type="Proteomes" id="UP000004949">
    <property type="component" value="Unassembled WGS sequence"/>
</dbReference>